<evidence type="ECO:0000256" key="1">
    <source>
        <dbReference type="ARBA" id="ARBA00004651"/>
    </source>
</evidence>
<protein>
    <submittedName>
        <fullName evidence="8">PST family polysaccharide transporter</fullName>
    </submittedName>
</protein>
<keyword evidence="4 7" id="KW-0812">Transmembrane</keyword>
<feature type="transmembrane region" description="Helical" evidence="7">
    <location>
        <begin position="295"/>
        <end position="318"/>
    </location>
</feature>
<feature type="transmembrane region" description="Helical" evidence="7">
    <location>
        <begin position="417"/>
        <end position="436"/>
    </location>
</feature>
<feature type="transmembrane region" description="Helical" evidence="7">
    <location>
        <begin position="108"/>
        <end position="127"/>
    </location>
</feature>
<dbReference type="PANTHER" id="PTHR30250:SF10">
    <property type="entry name" value="LIPOPOLYSACCHARIDE BIOSYNTHESIS PROTEIN WZXC"/>
    <property type="match status" value="1"/>
</dbReference>
<feature type="transmembrane region" description="Helical" evidence="7">
    <location>
        <begin position="174"/>
        <end position="193"/>
    </location>
</feature>
<keyword evidence="5 7" id="KW-1133">Transmembrane helix</keyword>
<feature type="transmembrane region" description="Helical" evidence="7">
    <location>
        <begin position="148"/>
        <end position="168"/>
    </location>
</feature>
<feature type="transmembrane region" description="Helical" evidence="7">
    <location>
        <begin position="83"/>
        <end position="102"/>
    </location>
</feature>
<evidence type="ECO:0000256" key="5">
    <source>
        <dbReference type="ARBA" id="ARBA00022989"/>
    </source>
</evidence>
<gene>
    <name evidence="8" type="ORF">GGR28_002865</name>
</gene>
<organism evidence="8 9">
    <name type="scientific">Neolewinella aquimaris</name>
    <dbReference type="NCBI Taxonomy" id="1835722"/>
    <lineage>
        <taxon>Bacteria</taxon>
        <taxon>Pseudomonadati</taxon>
        <taxon>Bacteroidota</taxon>
        <taxon>Saprospiria</taxon>
        <taxon>Saprospirales</taxon>
        <taxon>Lewinellaceae</taxon>
        <taxon>Neolewinella</taxon>
    </lineage>
</organism>
<evidence type="ECO:0000256" key="2">
    <source>
        <dbReference type="ARBA" id="ARBA00007430"/>
    </source>
</evidence>
<keyword evidence="9" id="KW-1185">Reference proteome</keyword>
<feature type="transmembrane region" description="Helical" evidence="7">
    <location>
        <begin position="45"/>
        <end position="62"/>
    </location>
</feature>
<comment type="similarity">
    <text evidence="2">Belongs to the polysaccharide synthase family.</text>
</comment>
<dbReference type="InterPro" id="IPR050833">
    <property type="entry name" value="Poly_Biosynth_Transport"/>
</dbReference>
<feature type="transmembrane region" description="Helical" evidence="7">
    <location>
        <begin position="382"/>
        <end position="405"/>
    </location>
</feature>
<evidence type="ECO:0000256" key="6">
    <source>
        <dbReference type="ARBA" id="ARBA00023136"/>
    </source>
</evidence>
<evidence type="ECO:0000313" key="9">
    <source>
        <dbReference type="Proteomes" id="UP000576209"/>
    </source>
</evidence>
<dbReference type="PANTHER" id="PTHR30250">
    <property type="entry name" value="PST FAMILY PREDICTED COLANIC ACID TRANSPORTER"/>
    <property type="match status" value="1"/>
</dbReference>
<evidence type="ECO:0000313" key="8">
    <source>
        <dbReference type="EMBL" id="MBB4080235.1"/>
    </source>
</evidence>
<dbReference type="Proteomes" id="UP000576209">
    <property type="component" value="Unassembled WGS sequence"/>
</dbReference>
<dbReference type="Pfam" id="PF13440">
    <property type="entry name" value="Polysacc_synt_3"/>
    <property type="match status" value="1"/>
</dbReference>
<keyword evidence="3" id="KW-1003">Cell membrane</keyword>
<proteinExistence type="inferred from homology"/>
<feature type="transmembrane region" description="Helical" evidence="7">
    <location>
        <begin position="448"/>
        <end position="469"/>
    </location>
</feature>
<comment type="caution">
    <text evidence="8">The sequence shown here is derived from an EMBL/GenBank/DDBJ whole genome shotgun (WGS) entry which is preliminary data.</text>
</comment>
<dbReference type="AlphaFoldDB" id="A0A840E9K7"/>
<evidence type="ECO:0000256" key="7">
    <source>
        <dbReference type="SAM" id="Phobius"/>
    </source>
</evidence>
<evidence type="ECO:0000256" key="3">
    <source>
        <dbReference type="ARBA" id="ARBA00022475"/>
    </source>
</evidence>
<name>A0A840E9K7_9BACT</name>
<dbReference type="GO" id="GO:0005886">
    <property type="term" value="C:plasma membrane"/>
    <property type="evidence" value="ECO:0007669"/>
    <property type="project" value="UniProtKB-SubCell"/>
</dbReference>
<keyword evidence="6 7" id="KW-0472">Membrane</keyword>
<evidence type="ECO:0000256" key="4">
    <source>
        <dbReference type="ARBA" id="ARBA00022692"/>
    </source>
</evidence>
<dbReference type="CDD" id="cd13127">
    <property type="entry name" value="MATE_tuaB_like"/>
    <property type="match status" value="1"/>
</dbReference>
<dbReference type="RefSeq" id="WP_183496469.1">
    <property type="nucleotide sequence ID" value="NZ_JACIFF010000007.1"/>
</dbReference>
<dbReference type="EMBL" id="JACIFF010000007">
    <property type="protein sequence ID" value="MBB4080235.1"/>
    <property type="molecule type" value="Genomic_DNA"/>
</dbReference>
<reference evidence="8 9" key="1">
    <citation type="submission" date="2020-08" db="EMBL/GenBank/DDBJ databases">
        <title>Genomic Encyclopedia of Type Strains, Phase IV (KMG-IV): sequencing the most valuable type-strain genomes for metagenomic binning, comparative biology and taxonomic classification.</title>
        <authorList>
            <person name="Goeker M."/>
        </authorList>
    </citation>
    <scope>NUCLEOTIDE SEQUENCE [LARGE SCALE GENOMIC DNA]</scope>
    <source>
        <strain evidence="8 9">DSM 105137</strain>
    </source>
</reference>
<sequence>MKQQEGLTGKTLSGFMWLGGSSGIKAVIQIAVVAVLARLLNPSDFGLVAAAMVVILFTEMIYEMGVGPALIQMKDLQPRHEQTALTFSVCLGLVLVALFYYINPYIARFYGLADLTMVLNALVWIFPLRTFSQISYSLLQRSLKFKKLAGLDLVSYFIGYGIAGIALAVGGFGVWALVWATVIEAAIYCLLLVSIKPPVRRLSIDLLALRQLLSYGGSFTLAALLNFGARKIDYVIVGRMLGGDSLGLYSRAYALMNAPNNVAGTVMNKVLFASLSSIQNDENRMSTALDKSYELVFLTVLPLAGFCFVMAPEIISVLLGDKWLEATNPLRILLLSMVFRIGYKIGDVYLKSTGKTKYLAITQGIYFSLVTVGSVIGSKYGITGVAVGTTFAIITNFLIMTGWLIKEKVFSFHQVCLRTISSLPIFILVALTAYISSNIAYAMFSNSIVVMGITSALVVLCVSVSAYIAPSFFIGKNGGELYNFASQSARLKMKKFFD</sequence>
<feature type="transmembrane region" description="Helical" evidence="7">
    <location>
        <begin position="12"/>
        <end position="39"/>
    </location>
</feature>
<feature type="transmembrane region" description="Helical" evidence="7">
    <location>
        <begin position="358"/>
        <end position="376"/>
    </location>
</feature>
<comment type="subcellular location">
    <subcellularLocation>
        <location evidence="1">Cell membrane</location>
        <topology evidence="1">Multi-pass membrane protein</topology>
    </subcellularLocation>
</comment>
<accession>A0A840E9K7</accession>